<dbReference type="OrthoDB" id="10252687at2759"/>
<dbReference type="Gene3D" id="1.10.10.10">
    <property type="entry name" value="Winged helix-like DNA-binding domain superfamily/Winged helix DNA-binding domain"/>
    <property type="match status" value="1"/>
</dbReference>
<dbReference type="FunFam" id="1.10.10.10:FF:000366">
    <property type="entry name" value="COP9 signalosome complex subunit"/>
    <property type="match status" value="1"/>
</dbReference>
<dbReference type="SMART" id="SM00753">
    <property type="entry name" value="PAM"/>
    <property type="match status" value="1"/>
</dbReference>
<accession>A0A6A6W939</accession>
<dbReference type="Pfam" id="PF01399">
    <property type="entry name" value="PCI"/>
    <property type="match status" value="1"/>
</dbReference>
<comment type="similarity">
    <text evidence="1">Belongs to the CSN12 family.</text>
</comment>
<organism evidence="4 5">
    <name type="scientific">Pseudovirgaria hyperparasitica</name>
    <dbReference type="NCBI Taxonomy" id="470096"/>
    <lineage>
        <taxon>Eukaryota</taxon>
        <taxon>Fungi</taxon>
        <taxon>Dikarya</taxon>
        <taxon>Ascomycota</taxon>
        <taxon>Pezizomycotina</taxon>
        <taxon>Dothideomycetes</taxon>
        <taxon>Dothideomycetes incertae sedis</taxon>
        <taxon>Acrospermales</taxon>
        <taxon>Acrospermaceae</taxon>
        <taxon>Pseudovirgaria</taxon>
    </lineage>
</organism>
<sequence length="464" mass="52055">MDRIIEEFKRAQHDSSGYDLAATLSPIPPLDDGGRLYAFSKSTNNYAVAGDIRDALGRGRNATFSSRAETDAWVDVFVAYWKAVGDILNAEEAQNRRKFIGNEWTTAYDAWKDVVNALIKGHAAGHFPAWTIPCLYTGGRYLRVFAIKADKQTTDTQGKVAFTDGLGDDVVSSANKNEKLEDTARQLMRIFSLFLGDRSPIEDSRKWGIYYIANLLFKTHFKINSINLSKNILRTLHAQSDLPALERFPKAHQTTFKYYAGVIFFLDEDYIKAENYLTDALVLCHKDAKKNRELILTYLIPCHLLTTHTLPTSALLGPYPRLEALFQPLAMCIKRGDLAGYDAALASGEAEFVKRRIYLTLERGRDIALRNLLRKVYLSAGYEPPKEGDPPDAPKVRKSRIALVDFHAAVRLSMGKDGESLDQEEVECLMANMIYKNLMKGYISHDHGKVVLQKGDKAFPGTGV</sequence>
<dbReference type="PROSITE" id="PS50250">
    <property type="entry name" value="PCI"/>
    <property type="match status" value="1"/>
</dbReference>
<dbReference type="GO" id="GO:0003723">
    <property type="term" value="F:RNA binding"/>
    <property type="evidence" value="ECO:0007669"/>
    <property type="project" value="InterPro"/>
</dbReference>
<evidence type="ECO:0000256" key="2">
    <source>
        <dbReference type="ARBA" id="ARBA00073854"/>
    </source>
</evidence>
<proteinExistence type="inferred from homology"/>
<dbReference type="PANTHER" id="PTHR12732">
    <property type="entry name" value="UNCHARACTERIZED PROTEASOME COMPONENT REGION PCI-CONTAINING"/>
    <property type="match status" value="1"/>
</dbReference>
<dbReference type="GO" id="GO:0003690">
    <property type="term" value="F:double-stranded DNA binding"/>
    <property type="evidence" value="ECO:0007669"/>
    <property type="project" value="InterPro"/>
</dbReference>
<dbReference type="InterPro" id="IPR000717">
    <property type="entry name" value="PCI_dom"/>
</dbReference>
<gene>
    <name evidence="4" type="ORF">EJ05DRAFT_476022</name>
</gene>
<reference evidence="4" key="1">
    <citation type="journal article" date="2020" name="Stud. Mycol.">
        <title>101 Dothideomycetes genomes: a test case for predicting lifestyles and emergence of pathogens.</title>
        <authorList>
            <person name="Haridas S."/>
            <person name="Albert R."/>
            <person name="Binder M."/>
            <person name="Bloem J."/>
            <person name="Labutti K."/>
            <person name="Salamov A."/>
            <person name="Andreopoulos B."/>
            <person name="Baker S."/>
            <person name="Barry K."/>
            <person name="Bills G."/>
            <person name="Bluhm B."/>
            <person name="Cannon C."/>
            <person name="Castanera R."/>
            <person name="Culley D."/>
            <person name="Daum C."/>
            <person name="Ezra D."/>
            <person name="Gonzalez J."/>
            <person name="Henrissat B."/>
            <person name="Kuo A."/>
            <person name="Liang C."/>
            <person name="Lipzen A."/>
            <person name="Lutzoni F."/>
            <person name="Magnuson J."/>
            <person name="Mondo S."/>
            <person name="Nolan M."/>
            <person name="Ohm R."/>
            <person name="Pangilinan J."/>
            <person name="Park H.-J."/>
            <person name="Ramirez L."/>
            <person name="Alfaro M."/>
            <person name="Sun H."/>
            <person name="Tritt A."/>
            <person name="Yoshinaga Y."/>
            <person name="Zwiers L.-H."/>
            <person name="Turgeon B."/>
            <person name="Goodwin S."/>
            <person name="Spatafora J."/>
            <person name="Crous P."/>
            <person name="Grigoriev I."/>
        </authorList>
    </citation>
    <scope>NUCLEOTIDE SEQUENCE</scope>
    <source>
        <strain evidence="4">CBS 121739</strain>
    </source>
</reference>
<protein>
    <recommendedName>
        <fullName evidence="2">Protein CSN12 homolog</fullName>
    </recommendedName>
</protein>
<dbReference type="Proteomes" id="UP000799437">
    <property type="component" value="Unassembled WGS sequence"/>
</dbReference>
<dbReference type="EMBL" id="ML996571">
    <property type="protein sequence ID" value="KAF2758709.1"/>
    <property type="molecule type" value="Genomic_DNA"/>
</dbReference>
<dbReference type="InterPro" id="IPR036388">
    <property type="entry name" value="WH-like_DNA-bd_sf"/>
</dbReference>
<dbReference type="RefSeq" id="XP_033601160.1">
    <property type="nucleotide sequence ID" value="XM_033743936.1"/>
</dbReference>
<evidence type="ECO:0000313" key="5">
    <source>
        <dbReference type="Proteomes" id="UP000799437"/>
    </source>
</evidence>
<dbReference type="AlphaFoldDB" id="A0A6A6W939"/>
<evidence type="ECO:0000259" key="3">
    <source>
        <dbReference type="PROSITE" id="PS50250"/>
    </source>
</evidence>
<dbReference type="InterPro" id="IPR045114">
    <property type="entry name" value="Csn12-like"/>
</dbReference>
<keyword evidence="5" id="KW-1185">Reference proteome</keyword>
<dbReference type="GeneID" id="54484990"/>
<name>A0A6A6W939_9PEZI</name>
<dbReference type="PANTHER" id="PTHR12732:SF0">
    <property type="entry name" value="PCI DOMAIN-CONTAINING PROTEIN 2"/>
    <property type="match status" value="1"/>
</dbReference>
<feature type="domain" description="PCI" evidence="3">
    <location>
        <begin position="254"/>
        <end position="457"/>
    </location>
</feature>
<evidence type="ECO:0000313" key="4">
    <source>
        <dbReference type="EMBL" id="KAF2758709.1"/>
    </source>
</evidence>
<evidence type="ECO:0000256" key="1">
    <source>
        <dbReference type="ARBA" id="ARBA00025771"/>
    </source>
</evidence>